<evidence type="ECO:0000259" key="29">
    <source>
        <dbReference type="Pfam" id="PF00912"/>
    </source>
</evidence>
<protein>
    <recommendedName>
        <fullName evidence="6">Penicillin-binding protein 1A</fullName>
        <ecNumber evidence="24">2.4.99.28</ecNumber>
        <ecNumber evidence="5">3.4.16.4</ecNumber>
    </recommendedName>
</protein>
<keyword evidence="11" id="KW-0328">Glycosyltransferase</keyword>
<feature type="domain" description="Penicillin-binding protein OB-like" evidence="30">
    <location>
        <begin position="326"/>
        <end position="439"/>
    </location>
</feature>
<dbReference type="InterPro" id="IPR012338">
    <property type="entry name" value="Beta-lactam/transpept-like"/>
</dbReference>
<evidence type="ECO:0000256" key="15">
    <source>
        <dbReference type="ARBA" id="ARBA00022960"/>
    </source>
</evidence>
<evidence type="ECO:0000256" key="6">
    <source>
        <dbReference type="ARBA" id="ARBA00018638"/>
    </source>
</evidence>
<keyword evidence="19 27" id="KW-0472">Membrane</keyword>
<comment type="similarity">
    <text evidence="3">In the C-terminal section; belongs to the transpeptidase family.</text>
</comment>
<evidence type="ECO:0000256" key="10">
    <source>
        <dbReference type="ARBA" id="ARBA00022670"/>
    </source>
</evidence>
<evidence type="ECO:0000256" key="17">
    <source>
        <dbReference type="ARBA" id="ARBA00022984"/>
    </source>
</evidence>
<feature type="region of interest" description="Disordered" evidence="26">
    <location>
        <begin position="795"/>
        <end position="817"/>
    </location>
</feature>
<comment type="catalytic activity">
    <reaction evidence="25">
        <text>[GlcNAc-(1-&gt;4)-Mur2Ac(oyl-L-Ala-gamma-D-Glu-L-Lys-D-Ala-D-Ala)](n)-di-trans,octa-cis-undecaprenyl diphosphate + beta-D-GlcNAc-(1-&gt;4)-Mur2Ac(oyl-L-Ala-gamma-D-Glu-L-Lys-D-Ala-D-Ala)-di-trans,octa-cis-undecaprenyl diphosphate = [GlcNAc-(1-&gt;4)-Mur2Ac(oyl-L-Ala-gamma-D-Glu-L-Lys-D-Ala-D-Ala)](n+1)-di-trans,octa-cis-undecaprenyl diphosphate + di-trans,octa-cis-undecaprenyl diphosphate + H(+)</text>
        <dbReference type="Rhea" id="RHEA:23708"/>
        <dbReference type="Rhea" id="RHEA-COMP:9602"/>
        <dbReference type="Rhea" id="RHEA-COMP:9603"/>
        <dbReference type="ChEBI" id="CHEBI:15378"/>
        <dbReference type="ChEBI" id="CHEBI:58405"/>
        <dbReference type="ChEBI" id="CHEBI:60033"/>
        <dbReference type="ChEBI" id="CHEBI:78435"/>
        <dbReference type="EC" id="2.4.99.28"/>
    </reaction>
</comment>
<evidence type="ECO:0000313" key="32">
    <source>
        <dbReference type="Proteomes" id="UP000011820"/>
    </source>
</evidence>
<dbReference type="NCBIfam" id="TIGR02074">
    <property type="entry name" value="PBP_1a_fam"/>
    <property type="match status" value="1"/>
</dbReference>
<evidence type="ECO:0000256" key="14">
    <source>
        <dbReference type="ARBA" id="ARBA00022801"/>
    </source>
</evidence>
<keyword evidence="22" id="KW-0961">Cell wall biogenesis/degradation</keyword>
<evidence type="ECO:0000256" key="25">
    <source>
        <dbReference type="ARBA" id="ARBA00049902"/>
    </source>
</evidence>
<evidence type="ECO:0000313" key="31">
    <source>
        <dbReference type="EMBL" id="AGH16815.1"/>
    </source>
</evidence>
<dbReference type="InterPro" id="IPR031376">
    <property type="entry name" value="PCB_OB"/>
</dbReference>
<keyword evidence="8" id="KW-0997">Cell inner membrane</keyword>
<evidence type="ECO:0000256" key="11">
    <source>
        <dbReference type="ARBA" id="ARBA00022676"/>
    </source>
</evidence>
<evidence type="ECO:0000256" key="12">
    <source>
        <dbReference type="ARBA" id="ARBA00022679"/>
    </source>
</evidence>
<evidence type="ECO:0000259" key="30">
    <source>
        <dbReference type="Pfam" id="PF17092"/>
    </source>
</evidence>
<accession>A0ABM5NFN4</accession>
<organism evidence="31 32">
    <name type="scientific">Candidatus Liberibacter asiaticus str. gxpsy</name>
    <dbReference type="NCBI Taxonomy" id="1174529"/>
    <lineage>
        <taxon>Bacteria</taxon>
        <taxon>Pseudomonadati</taxon>
        <taxon>Pseudomonadota</taxon>
        <taxon>Alphaproteobacteria</taxon>
        <taxon>Hyphomicrobiales</taxon>
        <taxon>Rhizobiaceae</taxon>
        <taxon>Liberibacter</taxon>
    </lineage>
</organism>
<sequence length="817" mass="91511">MYYRIVSFIGYFFGFATYSILGAILGASIYIAKISQNLPDYAALNSYSPAVTTRIHAGNGALMAEYARENRLFLPIQIIPSHVKYAFVSAEDKNFYYHSGVDIFGIMRAVLHNIRNISHGRRPEGASTITQQVAKNFLLTSNQTMDRKIKEILLSFRLEKAYDKEKILEFYLNEIFFGFNSYGIASAALTYFNKSVSELTIEEAAYLAALPKGPSNYDPFRKNKAAIARRNWVIDRMEENGYISQEQALVAKQKPLKITIKQRRSHLFGSEYFAEEVRRQLIDRYGEKALYEDGLSIRTSLDPQLQLYARKALQNGLINYDQNDGFRGPIKRIDLKKDWGNTLASIPTLYDVPEWDIAVVLEVSNSHITIGIRPTIDSNGKVTTERKKGIIEADSMRWVYNKEQTTEETSENRNVLSLGDVIYVEHINEGWRLRQIPKVQGGLIAMDPRTGRILATIGGFSYSQSEFNRSTQAMRQPGSCFKPIVYAAALDSGYTPASVIMDAPIEVVSRGKIWKPENYSKNFSGASTLRFGLEKSRNLMTVRLAHNMGMTVVADYAENFGIYDKMLPVLPMSLGAGETTVLRMVSAYAVFANGGKQIRPSFIDRIQNRYGKTIFNQEQRICDDCNYDTWNGQDEPEIIDKREQVLDPMTAYQITSMLEGVIKHGTATGKVRLNRPVAGKTGTTSSYRDTWFIGYTPTLVVGVYVGYDIPAPLNNHATGSTLTAPIFNAFMKEALKNIPSSRFVAPPGMSLIPINKWTGMLSKKGDPDTIIEAFKPGTGPAETYTVIDEDSNVSSEEILRRSPQANQAINSGSGGLY</sequence>
<evidence type="ECO:0000256" key="19">
    <source>
        <dbReference type="ARBA" id="ARBA00023136"/>
    </source>
</evidence>
<dbReference type="EMBL" id="CP004005">
    <property type="protein sequence ID" value="AGH16815.1"/>
    <property type="molecule type" value="Genomic_DNA"/>
</dbReference>
<comment type="pathway">
    <text evidence="2">Cell wall biogenesis; peptidoglycan biosynthesis.</text>
</comment>
<proteinExistence type="inferred from homology"/>
<reference evidence="31 32" key="1">
    <citation type="journal article" date="2013" name="Genome Announc.">
        <title>Complete Genome Sequence of a Chinese Strain of 'Candidatus Liberibacter asiaticus'.</title>
        <authorList>
            <person name="Lin H."/>
            <person name="Han C.S."/>
            <person name="Liu B."/>
            <person name="Lou B."/>
            <person name="Bai X."/>
            <person name="Deng C."/>
            <person name="Civerolo E.L."/>
            <person name="Gupta G."/>
        </authorList>
    </citation>
    <scope>NUCLEOTIDE SEQUENCE [LARGE SCALE GENOMIC DNA]</scope>
    <source>
        <strain evidence="32">gxpsy</strain>
    </source>
</reference>
<dbReference type="Gene3D" id="1.10.3810.10">
    <property type="entry name" value="Biosynthetic peptidoglycan transglycosylase-like"/>
    <property type="match status" value="1"/>
</dbReference>
<evidence type="ECO:0000256" key="18">
    <source>
        <dbReference type="ARBA" id="ARBA00022989"/>
    </source>
</evidence>
<dbReference type="PANTHER" id="PTHR32282">
    <property type="entry name" value="BINDING PROTEIN TRANSPEPTIDASE, PUTATIVE-RELATED"/>
    <property type="match status" value="1"/>
</dbReference>
<evidence type="ECO:0000256" key="5">
    <source>
        <dbReference type="ARBA" id="ARBA00012448"/>
    </source>
</evidence>
<dbReference type="InterPro" id="IPR036950">
    <property type="entry name" value="PBP_transglycosylase"/>
</dbReference>
<feature type="domain" description="Penicillin-binding protein transpeptidase" evidence="28">
    <location>
        <begin position="442"/>
        <end position="732"/>
    </location>
</feature>
<evidence type="ECO:0000256" key="16">
    <source>
        <dbReference type="ARBA" id="ARBA00022968"/>
    </source>
</evidence>
<dbReference type="Pfam" id="PF00905">
    <property type="entry name" value="Transpeptidase"/>
    <property type="match status" value="1"/>
</dbReference>
<keyword evidence="12" id="KW-0808">Transferase</keyword>
<comment type="subcellular location">
    <subcellularLocation>
        <location evidence="1">Cell inner membrane</location>
        <topology evidence="1">Single-pass type II membrane protein</topology>
    </subcellularLocation>
</comment>
<dbReference type="InterPro" id="IPR023346">
    <property type="entry name" value="Lysozyme-like_dom_sf"/>
</dbReference>
<feature type="domain" description="Glycosyl transferase family 51" evidence="29">
    <location>
        <begin position="60"/>
        <end position="238"/>
    </location>
</feature>
<evidence type="ECO:0000256" key="2">
    <source>
        <dbReference type="ARBA" id="ARBA00004752"/>
    </source>
</evidence>
<keyword evidence="15" id="KW-0133">Cell shape</keyword>
<evidence type="ECO:0000256" key="26">
    <source>
        <dbReference type="SAM" id="MobiDB-lite"/>
    </source>
</evidence>
<evidence type="ECO:0000256" key="8">
    <source>
        <dbReference type="ARBA" id="ARBA00022519"/>
    </source>
</evidence>
<dbReference type="SUPFAM" id="SSF56601">
    <property type="entry name" value="beta-lactamase/transpeptidase-like"/>
    <property type="match status" value="1"/>
</dbReference>
<keyword evidence="7" id="KW-1003">Cell membrane</keyword>
<dbReference type="Pfam" id="PF17092">
    <property type="entry name" value="PCB_OB"/>
    <property type="match status" value="1"/>
</dbReference>
<dbReference type="PANTHER" id="PTHR32282:SF27">
    <property type="entry name" value="PENICILLIN-BINDING PROTEIN 1A"/>
    <property type="match status" value="1"/>
</dbReference>
<dbReference type="InterPro" id="IPR001264">
    <property type="entry name" value="Glyco_trans_51"/>
</dbReference>
<evidence type="ECO:0000256" key="21">
    <source>
        <dbReference type="ARBA" id="ARBA00023268"/>
    </source>
</evidence>
<dbReference type="Gene3D" id="3.40.710.10">
    <property type="entry name" value="DD-peptidase/beta-lactamase superfamily"/>
    <property type="match status" value="2"/>
</dbReference>
<keyword evidence="10" id="KW-0645">Protease</keyword>
<keyword evidence="16" id="KW-0735">Signal-anchor</keyword>
<keyword evidence="14" id="KW-0378">Hydrolase</keyword>
<keyword evidence="21" id="KW-0511">Multifunctional enzyme</keyword>
<evidence type="ECO:0000256" key="24">
    <source>
        <dbReference type="ARBA" id="ARBA00044770"/>
    </source>
</evidence>
<evidence type="ECO:0000256" key="23">
    <source>
        <dbReference type="ARBA" id="ARBA00034000"/>
    </source>
</evidence>
<evidence type="ECO:0000256" key="20">
    <source>
        <dbReference type="ARBA" id="ARBA00023251"/>
    </source>
</evidence>
<keyword evidence="32" id="KW-1185">Reference proteome</keyword>
<comment type="catalytic activity">
    <reaction evidence="23">
        <text>Preferential cleavage: (Ac)2-L-Lys-D-Ala-|-D-Ala. Also transpeptidation of peptidyl-alanyl moieties that are N-acyl substituents of D-alanine.</text>
        <dbReference type="EC" id="3.4.16.4"/>
    </reaction>
</comment>
<dbReference type="EC" id="3.4.16.4" evidence="5"/>
<dbReference type="InterPro" id="IPR050396">
    <property type="entry name" value="Glycosyltr_51/Transpeptidase"/>
</dbReference>
<name>A0ABM5NFN4_LIBAS</name>
<evidence type="ECO:0000256" key="7">
    <source>
        <dbReference type="ARBA" id="ARBA00022475"/>
    </source>
</evidence>
<dbReference type="InterPro" id="IPR001460">
    <property type="entry name" value="PCN-bd_Tpept"/>
</dbReference>
<keyword evidence="17" id="KW-0573">Peptidoglycan synthesis</keyword>
<evidence type="ECO:0000256" key="1">
    <source>
        <dbReference type="ARBA" id="ARBA00004249"/>
    </source>
</evidence>
<keyword evidence="18 27" id="KW-1133">Transmembrane helix</keyword>
<evidence type="ECO:0000256" key="13">
    <source>
        <dbReference type="ARBA" id="ARBA00022692"/>
    </source>
</evidence>
<keyword evidence="20" id="KW-0046">Antibiotic resistance</keyword>
<gene>
    <name evidence="31" type="ORF">WSI_02225</name>
</gene>
<keyword evidence="9" id="KW-0121">Carboxypeptidase</keyword>
<dbReference type="EC" id="2.4.99.28" evidence="24"/>
<keyword evidence="13 27" id="KW-0812">Transmembrane</keyword>
<dbReference type="Pfam" id="PF00912">
    <property type="entry name" value="Transgly"/>
    <property type="match status" value="1"/>
</dbReference>
<dbReference type="SUPFAM" id="SSF53955">
    <property type="entry name" value="Lysozyme-like"/>
    <property type="match status" value="1"/>
</dbReference>
<evidence type="ECO:0000256" key="4">
    <source>
        <dbReference type="ARBA" id="ARBA00007739"/>
    </source>
</evidence>
<evidence type="ECO:0000256" key="22">
    <source>
        <dbReference type="ARBA" id="ARBA00023316"/>
    </source>
</evidence>
<evidence type="ECO:0000256" key="3">
    <source>
        <dbReference type="ARBA" id="ARBA00007090"/>
    </source>
</evidence>
<evidence type="ECO:0000259" key="28">
    <source>
        <dbReference type="Pfam" id="PF00905"/>
    </source>
</evidence>
<comment type="similarity">
    <text evidence="4">In the N-terminal section; belongs to the glycosyltransferase 51 family.</text>
</comment>
<evidence type="ECO:0000256" key="9">
    <source>
        <dbReference type="ARBA" id="ARBA00022645"/>
    </source>
</evidence>
<feature type="transmembrane region" description="Helical" evidence="27">
    <location>
        <begin position="12"/>
        <end position="32"/>
    </location>
</feature>
<evidence type="ECO:0000256" key="27">
    <source>
        <dbReference type="SAM" id="Phobius"/>
    </source>
</evidence>
<dbReference type="Proteomes" id="UP000011820">
    <property type="component" value="Chromosome"/>
</dbReference>